<feature type="domain" description="Aminoglycoside phosphotransferase" evidence="1">
    <location>
        <begin position="85"/>
        <end position="284"/>
    </location>
</feature>
<dbReference type="PANTHER" id="PTHR21310:SF57">
    <property type="entry name" value="BLR2944 PROTEIN"/>
    <property type="match status" value="1"/>
</dbReference>
<dbReference type="CDD" id="cd05154">
    <property type="entry name" value="ACAD10_11_N-like"/>
    <property type="match status" value="1"/>
</dbReference>
<dbReference type="Gene3D" id="3.30.200.20">
    <property type="entry name" value="Phosphorylase Kinase, domain 1"/>
    <property type="match status" value="1"/>
</dbReference>
<dbReference type="PANTHER" id="PTHR21310">
    <property type="entry name" value="AMINOGLYCOSIDE PHOSPHOTRANSFERASE-RELATED-RELATED"/>
    <property type="match status" value="1"/>
</dbReference>
<protein>
    <submittedName>
        <fullName evidence="2">Phosphotransferase family protein</fullName>
    </submittedName>
</protein>
<reference evidence="2 3" key="1">
    <citation type="submission" date="2018-12" db="EMBL/GenBank/DDBJ databases">
        <authorList>
            <person name="Yang Y."/>
        </authorList>
    </citation>
    <scope>NUCLEOTIDE SEQUENCE [LARGE SCALE GENOMIC DNA]</scope>
    <source>
        <strain evidence="2 3">L-25-5w-1</strain>
    </source>
</reference>
<dbReference type="EMBL" id="RXMA01000028">
    <property type="protein sequence ID" value="RTR16009.1"/>
    <property type="molecule type" value="Genomic_DNA"/>
</dbReference>
<dbReference type="RefSeq" id="WP_126619358.1">
    <property type="nucleotide sequence ID" value="NZ_JBHUCY010000074.1"/>
</dbReference>
<dbReference type="SUPFAM" id="SSF56112">
    <property type="entry name" value="Protein kinase-like (PK-like)"/>
    <property type="match status" value="1"/>
</dbReference>
<gene>
    <name evidence="2" type="ORF">EJ903_21595</name>
</gene>
<comment type="caution">
    <text evidence="2">The sequence shown here is derived from an EMBL/GenBank/DDBJ whole genome shotgun (WGS) entry which is preliminary data.</text>
</comment>
<evidence type="ECO:0000313" key="2">
    <source>
        <dbReference type="EMBL" id="RTR16009.1"/>
    </source>
</evidence>
<keyword evidence="3" id="KW-1185">Reference proteome</keyword>
<evidence type="ECO:0000313" key="3">
    <source>
        <dbReference type="Proteomes" id="UP000277007"/>
    </source>
</evidence>
<dbReference type="InterPro" id="IPR002575">
    <property type="entry name" value="Aminoglycoside_PTrfase"/>
</dbReference>
<dbReference type="InterPro" id="IPR011009">
    <property type="entry name" value="Kinase-like_dom_sf"/>
</dbReference>
<accession>A0A3S0K1X4</accession>
<sequence length="360" mass="39269">MPDANPSVPPTRALLTDENRCRLEGWLAEQAGASRATVTDDGWLGSGGFRPNLGVTLTLADGPMAGRHACVLRAETADRISASIGKRREFAALRAAHGAGVLVPEPLFLCDDPAILGPDFFLMRRIAGVGAGFAVVKGDAPMPDLARELGRQLGRLHRITAANPDLEVLAPPPDCPAQEVIRQCRDWIGDAAQRDPVLVWGLRWLHVHAPLPGAVVLCHRDFRTGNYLVQDGVLTAILDWECAGFSDPMEDVAWFCARSWRFRRSHREAGGIADRADFYAGYEETSGRRVDPQRVAYWETAAYVRWAAMAIQHGRLHSAGGEPSLELALTGRMLPDIEMDLLRHLRSAAARAVAPAERIG</sequence>
<dbReference type="InterPro" id="IPR051678">
    <property type="entry name" value="AGP_Transferase"/>
</dbReference>
<evidence type="ECO:0000259" key="1">
    <source>
        <dbReference type="Pfam" id="PF01636"/>
    </source>
</evidence>
<organism evidence="2 3">
    <name type="scientific">Azospirillum griseum</name>
    <dbReference type="NCBI Taxonomy" id="2496639"/>
    <lineage>
        <taxon>Bacteria</taxon>
        <taxon>Pseudomonadati</taxon>
        <taxon>Pseudomonadota</taxon>
        <taxon>Alphaproteobacteria</taxon>
        <taxon>Rhodospirillales</taxon>
        <taxon>Azospirillaceae</taxon>
        <taxon>Azospirillum</taxon>
    </lineage>
</organism>
<dbReference type="Proteomes" id="UP000277007">
    <property type="component" value="Unassembled WGS sequence"/>
</dbReference>
<name>A0A3S0K1X4_9PROT</name>
<keyword evidence="2" id="KW-0808">Transferase</keyword>
<dbReference type="Pfam" id="PF01636">
    <property type="entry name" value="APH"/>
    <property type="match status" value="1"/>
</dbReference>
<dbReference type="OrthoDB" id="3806873at2"/>
<dbReference type="Gene3D" id="3.90.1200.10">
    <property type="match status" value="1"/>
</dbReference>
<dbReference type="GO" id="GO:0016740">
    <property type="term" value="F:transferase activity"/>
    <property type="evidence" value="ECO:0007669"/>
    <property type="project" value="UniProtKB-KW"/>
</dbReference>
<proteinExistence type="predicted"/>
<dbReference type="InterPro" id="IPR041726">
    <property type="entry name" value="ACAD10_11_N"/>
</dbReference>
<dbReference type="AlphaFoldDB" id="A0A3S0K1X4"/>